<name>A0AAV1MUI2_SCOSC</name>
<dbReference type="SMART" id="SM00239">
    <property type="entry name" value="C2"/>
    <property type="match status" value="1"/>
</dbReference>
<evidence type="ECO:0000256" key="1">
    <source>
        <dbReference type="ARBA" id="ARBA00022729"/>
    </source>
</evidence>
<dbReference type="GO" id="GO:0001771">
    <property type="term" value="P:immunological synapse formation"/>
    <property type="evidence" value="ECO:0007669"/>
    <property type="project" value="TreeGrafter"/>
</dbReference>
<feature type="domain" description="C2" evidence="3">
    <location>
        <begin position="1"/>
        <end position="125"/>
    </location>
</feature>
<dbReference type="Proteomes" id="UP001314229">
    <property type="component" value="Unassembled WGS sequence"/>
</dbReference>
<dbReference type="GO" id="GO:0016020">
    <property type="term" value="C:membrane"/>
    <property type="evidence" value="ECO:0007669"/>
    <property type="project" value="TreeGrafter"/>
</dbReference>
<feature type="chain" id="PRO_5043415744" evidence="2">
    <location>
        <begin position="21"/>
        <end position="128"/>
    </location>
</feature>
<evidence type="ECO:0000259" key="3">
    <source>
        <dbReference type="PROSITE" id="PS50004"/>
    </source>
</evidence>
<keyword evidence="5" id="KW-1185">Reference proteome</keyword>
<sequence length="128" mass="14358">MASSLSLLLLVLCALTVAEAGLRVFNLRATDLLPDPIGPCDGYVKVFLSSVNLGTTSVILNNARPWWEEEFAYISARQYNVLRLEVYDRDLIYDDLLGTCETQIKQGTHEYYCSLKTGGKLHFSYTLS</sequence>
<keyword evidence="1 2" id="KW-0732">Signal</keyword>
<reference evidence="4 5" key="1">
    <citation type="submission" date="2024-01" db="EMBL/GenBank/DDBJ databases">
        <authorList>
            <person name="Alioto T."/>
            <person name="Alioto T."/>
            <person name="Gomez Garrido J."/>
        </authorList>
    </citation>
    <scope>NUCLEOTIDE SEQUENCE [LARGE SCALE GENOMIC DNA]</scope>
</reference>
<dbReference type="GO" id="GO:0022829">
    <property type="term" value="F:wide pore channel activity"/>
    <property type="evidence" value="ECO:0007669"/>
    <property type="project" value="TreeGrafter"/>
</dbReference>
<dbReference type="GO" id="GO:0001913">
    <property type="term" value="P:T cell mediated cytotoxicity"/>
    <property type="evidence" value="ECO:0007669"/>
    <property type="project" value="TreeGrafter"/>
</dbReference>
<feature type="signal peptide" evidence="2">
    <location>
        <begin position="1"/>
        <end position="20"/>
    </location>
</feature>
<dbReference type="Gene3D" id="2.60.40.150">
    <property type="entry name" value="C2 domain"/>
    <property type="match status" value="1"/>
</dbReference>
<dbReference type="GO" id="GO:0051607">
    <property type="term" value="P:defense response to virus"/>
    <property type="evidence" value="ECO:0007669"/>
    <property type="project" value="TreeGrafter"/>
</dbReference>
<dbReference type="InterPro" id="IPR035892">
    <property type="entry name" value="C2_domain_sf"/>
</dbReference>
<evidence type="ECO:0000256" key="2">
    <source>
        <dbReference type="SAM" id="SignalP"/>
    </source>
</evidence>
<proteinExistence type="predicted"/>
<evidence type="ECO:0000313" key="4">
    <source>
        <dbReference type="EMBL" id="CAK6950502.1"/>
    </source>
</evidence>
<dbReference type="EMBL" id="CAWUFR010000003">
    <property type="protein sequence ID" value="CAK6950502.1"/>
    <property type="molecule type" value="Genomic_DNA"/>
</dbReference>
<gene>
    <name evidence="4" type="ORF">FSCOSCO3_A013817</name>
</gene>
<dbReference type="SUPFAM" id="SSF49562">
    <property type="entry name" value="C2 domain (Calcium/lipid-binding domain, CaLB)"/>
    <property type="match status" value="1"/>
</dbReference>
<protein>
    <submittedName>
        <fullName evidence="4">Perforin-1-like</fullName>
    </submittedName>
</protein>
<comment type="caution">
    <text evidence="4">The sequence shown here is derived from an EMBL/GenBank/DDBJ whole genome shotgun (WGS) entry which is preliminary data.</text>
</comment>
<dbReference type="PROSITE" id="PS50004">
    <property type="entry name" value="C2"/>
    <property type="match status" value="1"/>
</dbReference>
<organism evidence="4 5">
    <name type="scientific">Scomber scombrus</name>
    <name type="common">Atlantic mackerel</name>
    <name type="synonym">Scomber vernalis</name>
    <dbReference type="NCBI Taxonomy" id="13677"/>
    <lineage>
        <taxon>Eukaryota</taxon>
        <taxon>Metazoa</taxon>
        <taxon>Chordata</taxon>
        <taxon>Craniata</taxon>
        <taxon>Vertebrata</taxon>
        <taxon>Euteleostomi</taxon>
        <taxon>Actinopterygii</taxon>
        <taxon>Neopterygii</taxon>
        <taxon>Teleostei</taxon>
        <taxon>Neoteleostei</taxon>
        <taxon>Acanthomorphata</taxon>
        <taxon>Pelagiaria</taxon>
        <taxon>Scombriformes</taxon>
        <taxon>Scombridae</taxon>
        <taxon>Scomber</taxon>
    </lineage>
</organism>
<dbReference type="InterPro" id="IPR052784">
    <property type="entry name" value="Perforin-1_pore-forming"/>
</dbReference>
<accession>A0AAV1MUI2</accession>
<dbReference type="InterPro" id="IPR000008">
    <property type="entry name" value="C2_dom"/>
</dbReference>
<dbReference type="PANTHER" id="PTHR46096">
    <property type="entry name" value="PERFORIN-1"/>
    <property type="match status" value="1"/>
</dbReference>
<dbReference type="AlphaFoldDB" id="A0AAV1MUI2"/>
<dbReference type="Pfam" id="PF00168">
    <property type="entry name" value="C2"/>
    <property type="match status" value="1"/>
</dbReference>
<evidence type="ECO:0000313" key="5">
    <source>
        <dbReference type="Proteomes" id="UP001314229"/>
    </source>
</evidence>
<dbReference type="PANTHER" id="PTHR46096:SF3">
    <property type="entry name" value="PERFORIN-1"/>
    <property type="match status" value="1"/>
</dbReference>